<dbReference type="EMBL" id="AGNK02001176">
    <property type="status" value="NOT_ANNOTATED_CDS"/>
    <property type="molecule type" value="Genomic_DNA"/>
</dbReference>
<name>K3ZZX4_SETIT</name>
<dbReference type="GO" id="GO:0016747">
    <property type="term" value="F:acyltransferase activity, transferring groups other than amino-acyl groups"/>
    <property type="evidence" value="ECO:0000318"/>
    <property type="project" value="GO_Central"/>
</dbReference>
<reference evidence="3" key="2">
    <citation type="submission" date="2018-08" db="UniProtKB">
        <authorList>
            <consortium name="EnsemblPlants"/>
        </authorList>
    </citation>
    <scope>IDENTIFICATION</scope>
    <source>
        <strain evidence="3">Yugu1</strain>
    </source>
</reference>
<dbReference type="PANTHER" id="PTHR31147">
    <property type="entry name" value="ACYL TRANSFERASE 4"/>
    <property type="match status" value="1"/>
</dbReference>
<comment type="similarity">
    <text evidence="1">Belongs to the plant acyltransferase family.</text>
</comment>
<dbReference type="STRING" id="4555.K3ZZX4"/>
<evidence type="ECO:0000313" key="4">
    <source>
        <dbReference type="Proteomes" id="UP000004995"/>
    </source>
</evidence>
<protein>
    <submittedName>
        <fullName evidence="3">Uncharacterized protein</fullName>
    </submittedName>
</protein>
<dbReference type="EnsemblPlants" id="KQL25095">
    <property type="protein sequence ID" value="KQL25095"/>
    <property type="gene ID" value="SETIT_032159mg"/>
</dbReference>
<dbReference type="AlphaFoldDB" id="K3ZZX4"/>
<dbReference type="InterPro" id="IPR050898">
    <property type="entry name" value="Plant_acyltransferase"/>
</dbReference>
<organism evidence="3 4">
    <name type="scientific">Setaria italica</name>
    <name type="common">Foxtail millet</name>
    <name type="synonym">Panicum italicum</name>
    <dbReference type="NCBI Taxonomy" id="4555"/>
    <lineage>
        <taxon>Eukaryota</taxon>
        <taxon>Viridiplantae</taxon>
        <taxon>Streptophyta</taxon>
        <taxon>Embryophyta</taxon>
        <taxon>Tracheophyta</taxon>
        <taxon>Spermatophyta</taxon>
        <taxon>Magnoliopsida</taxon>
        <taxon>Liliopsida</taxon>
        <taxon>Poales</taxon>
        <taxon>Poaceae</taxon>
        <taxon>PACMAD clade</taxon>
        <taxon>Panicoideae</taxon>
        <taxon>Panicodae</taxon>
        <taxon>Paniceae</taxon>
        <taxon>Cenchrinae</taxon>
        <taxon>Setaria</taxon>
    </lineage>
</organism>
<dbReference type="InterPro" id="IPR023213">
    <property type="entry name" value="CAT-like_dom_sf"/>
</dbReference>
<proteinExistence type="inferred from homology"/>
<dbReference type="OMA" id="WERELFM"/>
<accession>K3ZZX4</accession>
<dbReference type="Pfam" id="PF02458">
    <property type="entry name" value="Transferase"/>
    <property type="match status" value="1"/>
</dbReference>
<keyword evidence="4" id="KW-1185">Reference proteome</keyword>
<dbReference type="eggNOG" id="ENOG502QUSI">
    <property type="taxonomic scope" value="Eukaryota"/>
</dbReference>
<evidence type="ECO:0000256" key="2">
    <source>
        <dbReference type="ARBA" id="ARBA00022679"/>
    </source>
</evidence>
<dbReference type="Proteomes" id="UP000004995">
    <property type="component" value="Unassembled WGS sequence"/>
</dbReference>
<dbReference type="PANTHER" id="PTHR31147:SF66">
    <property type="entry name" value="OS05G0315700 PROTEIN"/>
    <property type="match status" value="1"/>
</dbReference>
<reference evidence="4" key="1">
    <citation type="journal article" date="2012" name="Nat. Biotechnol.">
        <title>Reference genome sequence of the model plant Setaria.</title>
        <authorList>
            <person name="Bennetzen J.L."/>
            <person name="Schmutz J."/>
            <person name="Wang H."/>
            <person name="Percifield R."/>
            <person name="Hawkins J."/>
            <person name="Pontaroli A.C."/>
            <person name="Estep M."/>
            <person name="Feng L."/>
            <person name="Vaughn J.N."/>
            <person name="Grimwood J."/>
            <person name="Jenkins J."/>
            <person name="Barry K."/>
            <person name="Lindquist E."/>
            <person name="Hellsten U."/>
            <person name="Deshpande S."/>
            <person name="Wang X."/>
            <person name="Wu X."/>
            <person name="Mitros T."/>
            <person name="Triplett J."/>
            <person name="Yang X."/>
            <person name="Ye C.Y."/>
            <person name="Mauro-Herrera M."/>
            <person name="Wang L."/>
            <person name="Li P."/>
            <person name="Sharma M."/>
            <person name="Sharma R."/>
            <person name="Ronald P.C."/>
            <person name="Panaud O."/>
            <person name="Kellogg E.A."/>
            <person name="Brutnell T.P."/>
            <person name="Doust A.N."/>
            <person name="Tuskan G.A."/>
            <person name="Rokhsar D."/>
            <person name="Devos K.M."/>
        </authorList>
    </citation>
    <scope>NUCLEOTIDE SEQUENCE [LARGE SCALE GENOMIC DNA]</scope>
    <source>
        <strain evidence="4">cv. Yugu1</strain>
    </source>
</reference>
<dbReference type="Gene3D" id="3.30.559.10">
    <property type="entry name" value="Chloramphenicol acetyltransferase-like domain"/>
    <property type="match status" value="2"/>
</dbReference>
<dbReference type="HOGENOM" id="CLU_014546_2_2_1"/>
<evidence type="ECO:0000313" key="3">
    <source>
        <dbReference type="EnsemblPlants" id="KQL25095"/>
    </source>
</evidence>
<evidence type="ECO:0000256" key="1">
    <source>
        <dbReference type="ARBA" id="ARBA00009861"/>
    </source>
</evidence>
<dbReference type="InParanoid" id="K3ZZX4"/>
<dbReference type="Gramene" id="KQL25095">
    <property type="protein sequence ID" value="KQL25095"/>
    <property type="gene ID" value="SETIT_032159mg"/>
</dbReference>
<keyword evidence="2" id="KW-0808">Transferase</keyword>
<sequence>MAGAPSLISFPVRRGERQLVAPARPTPYGFKMLSDIDDQDVLRFYRSGIFFYRGNAPRAGLDPVKVIRSALAEALVHFHPLAGRLRELQPTRKLVVECTGEGVVFVEADADVRMDDLGDSLAPPVPCYDKLLCEPESPTAVVVDRPLIYFQVTRLRCGGFIFGFQICHCMADGTGIVQFLTALTEFARGVPGAPTVRPVWERELFMAGWPPEITYDHQEYAPLPDRGKDMAIPGDDVFAHHAFFFGPSEIAAIRSQAPPALRSATSRFDLVGAFMWRCRTAALRFDPDDLVRLSLFVERARSGTGAAGRCRRLCRRPFGYALQLLLEAKARASQEGYVQSVASFNAARRRPPFPKARTYLISDVTQAGLLAVDFGWGRPLYGGPATIMLATFHLEGRNEAGDAGILVPMRLPAPAMEGLKQQVRKELTAYGAIENDGDKINSNLVPGPVLAKL</sequence>